<dbReference type="RefSeq" id="XP_040787627.1">
    <property type="nucleotide sequence ID" value="XM_040926502.1"/>
</dbReference>
<proteinExistence type="predicted"/>
<dbReference type="GeneID" id="63843753"/>
<evidence type="ECO:0000313" key="1">
    <source>
        <dbReference type="EMBL" id="KAF1845064.1"/>
    </source>
</evidence>
<evidence type="ECO:0000313" key="2">
    <source>
        <dbReference type="Proteomes" id="UP000800039"/>
    </source>
</evidence>
<comment type="caution">
    <text evidence="1">The sequence shown here is derived from an EMBL/GenBank/DDBJ whole genome shotgun (WGS) entry which is preliminary data.</text>
</comment>
<evidence type="ECO:0008006" key="3">
    <source>
        <dbReference type="Google" id="ProtNLM"/>
    </source>
</evidence>
<gene>
    <name evidence="1" type="ORF">K460DRAFT_102581</name>
</gene>
<accession>A0A9P4GGZ7</accession>
<dbReference type="OrthoDB" id="5422579at2759"/>
<dbReference type="Proteomes" id="UP000800039">
    <property type="component" value="Unassembled WGS sequence"/>
</dbReference>
<protein>
    <recommendedName>
        <fullName evidence="3">F-box domain-containing protein</fullName>
    </recommendedName>
</protein>
<organism evidence="1 2">
    <name type="scientific">Cucurbitaria berberidis CBS 394.84</name>
    <dbReference type="NCBI Taxonomy" id="1168544"/>
    <lineage>
        <taxon>Eukaryota</taxon>
        <taxon>Fungi</taxon>
        <taxon>Dikarya</taxon>
        <taxon>Ascomycota</taxon>
        <taxon>Pezizomycotina</taxon>
        <taxon>Dothideomycetes</taxon>
        <taxon>Pleosporomycetidae</taxon>
        <taxon>Pleosporales</taxon>
        <taxon>Pleosporineae</taxon>
        <taxon>Cucurbitariaceae</taxon>
        <taxon>Cucurbitaria</taxon>
    </lineage>
</organism>
<keyword evidence="2" id="KW-1185">Reference proteome</keyword>
<dbReference type="AlphaFoldDB" id="A0A9P4GGZ7"/>
<dbReference type="EMBL" id="ML976616">
    <property type="protein sequence ID" value="KAF1845064.1"/>
    <property type="molecule type" value="Genomic_DNA"/>
</dbReference>
<name>A0A9P4GGZ7_9PLEO</name>
<reference evidence="1" key="1">
    <citation type="submission" date="2020-01" db="EMBL/GenBank/DDBJ databases">
        <authorList>
            <consortium name="DOE Joint Genome Institute"/>
            <person name="Haridas S."/>
            <person name="Albert R."/>
            <person name="Binder M."/>
            <person name="Bloem J."/>
            <person name="Labutti K."/>
            <person name="Salamov A."/>
            <person name="Andreopoulos B."/>
            <person name="Baker S.E."/>
            <person name="Barry K."/>
            <person name="Bills G."/>
            <person name="Bluhm B.H."/>
            <person name="Cannon C."/>
            <person name="Castanera R."/>
            <person name="Culley D.E."/>
            <person name="Daum C."/>
            <person name="Ezra D."/>
            <person name="Gonzalez J.B."/>
            <person name="Henrissat B."/>
            <person name="Kuo A."/>
            <person name="Liang C."/>
            <person name="Lipzen A."/>
            <person name="Lutzoni F."/>
            <person name="Magnuson J."/>
            <person name="Mondo S."/>
            <person name="Nolan M."/>
            <person name="Ohm R."/>
            <person name="Pangilinan J."/>
            <person name="Park H.-J."/>
            <person name="Ramirez L."/>
            <person name="Alfaro M."/>
            <person name="Sun H."/>
            <person name="Tritt A."/>
            <person name="Yoshinaga Y."/>
            <person name="Zwiers L.-H."/>
            <person name="Turgeon B.G."/>
            <person name="Goodwin S.B."/>
            <person name="Spatafora J.W."/>
            <person name="Crous P.W."/>
            <person name="Grigoriev I.V."/>
        </authorList>
    </citation>
    <scope>NUCLEOTIDE SEQUENCE</scope>
    <source>
        <strain evidence="1">CBS 394.84</strain>
    </source>
</reference>
<sequence>MTTIYSLPPEIYGKIVPHLTDADLREYRCTCKYFAATGAKELFKVIAFHASSVSVQRVQELAGRENLRGCVQTLVWDSNLWDIAGGTEDELTAYQLQQGRYSTLRDNYRLLYPEPYGLLPRDIEAKIGDVKAHYQAHDERRQDEKKTLHGVLHPDRIAGLLQQFPALREIRILNGSLESRERGLQKIRTDIARDTLDFIPRGDSLFNPDLEDGPLGVHALTRAIEGLSALQRPWKLEIDAIDYTFFMPRIYPVSFEAKLGRLTSLTLALSYWRGGPIARGDGYEECDECWAVLKRGFFKQFLRSMKALRSLSLSLHQRRQIGRFHAAASIREMIPLDEDWTELCELSLTNIDVAEEDIIRLLQNHSSTLKALHLKDICLVPDGSWIHVLEAVRPVLKLTSAIFSGEYLFGCCEEKPGALIWWLNGDLGSALSEYLISGGECPLREDNTVWHGVTADGNAWFEQERS</sequence>